<dbReference type="RefSeq" id="XP_021877629.1">
    <property type="nucleotide sequence ID" value="XM_022028099.1"/>
</dbReference>
<dbReference type="GeneID" id="33569942"/>
<dbReference type="InterPro" id="IPR038425">
    <property type="entry name" value="GAT_sf"/>
</dbReference>
<dbReference type="EMBL" id="MCFF01000045">
    <property type="protein sequence ID" value="ORZ06586.1"/>
    <property type="molecule type" value="Genomic_DNA"/>
</dbReference>
<evidence type="ECO:0000256" key="1">
    <source>
        <dbReference type="SAM" id="MobiDB-lite"/>
    </source>
</evidence>
<dbReference type="SUPFAM" id="SSF89009">
    <property type="entry name" value="GAT-like domain"/>
    <property type="match status" value="1"/>
</dbReference>
<keyword evidence="3" id="KW-1185">Reference proteome</keyword>
<gene>
    <name evidence="2" type="ORF">BCR41DRAFT_389207</name>
</gene>
<feature type="region of interest" description="Disordered" evidence="1">
    <location>
        <begin position="11"/>
        <end position="35"/>
    </location>
</feature>
<feature type="compositionally biased region" description="Basic and acidic residues" evidence="1">
    <location>
        <begin position="389"/>
        <end position="405"/>
    </location>
</feature>
<dbReference type="Gene3D" id="1.20.58.160">
    <property type="match status" value="1"/>
</dbReference>
<name>A0A1Y2GBW6_9FUNG</name>
<protein>
    <submittedName>
        <fullName evidence="2">Uncharacterized protein</fullName>
    </submittedName>
</protein>
<dbReference type="InParanoid" id="A0A1Y2GBW6"/>
<dbReference type="Proteomes" id="UP000193648">
    <property type="component" value="Unassembled WGS sequence"/>
</dbReference>
<dbReference type="OrthoDB" id="2416955at2759"/>
<feature type="region of interest" description="Disordered" evidence="1">
    <location>
        <begin position="311"/>
        <end position="442"/>
    </location>
</feature>
<organism evidence="2 3">
    <name type="scientific">Lobosporangium transversale</name>
    <dbReference type="NCBI Taxonomy" id="64571"/>
    <lineage>
        <taxon>Eukaryota</taxon>
        <taxon>Fungi</taxon>
        <taxon>Fungi incertae sedis</taxon>
        <taxon>Mucoromycota</taxon>
        <taxon>Mortierellomycotina</taxon>
        <taxon>Mortierellomycetes</taxon>
        <taxon>Mortierellales</taxon>
        <taxon>Mortierellaceae</taxon>
        <taxon>Lobosporangium</taxon>
    </lineage>
</organism>
<comment type="caution">
    <text evidence="2">The sequence shown here is derived from an EMBL/GenBank/DDBJ whole genome shotgun (WGS) entry which is preliminary data.</text>
</comment>
<reference evidence="2 3" key="1">
    <citation type="submission" date="2016-07" db="EMBL/GenBank/DDBJ databases">
        <title>Pervasive Adenine N6-methylation of Active Genes in Fungi.</title>
        <authorList>
            <consortium name="DOE Joint Genome Institute"/>
            <person name="Mondo S.J."/>
            <person name="Dannebaum R.O."/>
            <person name="Kuo R.C."/>
            <person name="Labutti K."/>
            <person name="Haridas S."/>
            <person name="Kuo A."/>
            <person name="Salamov A."/>
            <person name="Ahrendt S.R."/>
            <person name="Lipzen A."/>
            <person name="Sullivan W."/>
            <person name="Andreopoulos W.B."/>
            <person name="Clum A."/>
            <person name="Lindquist E."/>
            <person name="Daum C."/>
            <person name="Ramamoorthy G.K."/>
            <person name="Gryganskyi A."/>
            <person name="Culley D."/>
            <person name="Magnuson J.K."/>
            <person name="James T.Y."/>
            <person name="O'Malley M.A."/>
            <person name="Stajich J.E."/>
            <person name="Spatafora J.W."/>
            <person name="Visel A."/>
            <person name="Grigoriev I.V."/>
        </authorList>
    </citation>
    <scope>NUCLEOTIDE SEQUENCE [LARGE SCALE GENOMIC DNA]</scope>
    <source>
        <strain evidence="2 3">NRRL 3116</strain>
    </source>
</reference>
<evidence type="ECO:0000313" key="2">
    <source>
        <dbReference type="EMBL" id="ORZ06586.1"/>
    </source>
</evidence>
<evidence type="ECO:0000313" key="3">
    <source>
        <dbReference type="Proteomes" id="UP000193648"/>
    </source>
</evidence>
<dbReference type="AlphaFoldDB" id="A0A1Y2GBW6"/>
<feature type="compositionally biased region" description="Acidic residues" evidence="1">
    <location>
        <begin position="406"/>
        <end position="424"/>
    </location>
</feature>
<feature type="compositionally biased region" description="Basic and acidic residues" evidence="1">
    <location>
        <begin position="313"/>
        <end position="346"/>
    </location>
</feature>
<accession>A0A1Y2GBW6</accession>
<sequence>MSSAWFDVRCNSSSSSSFASRLGIRDTDTEQNTRTLKQPSIEQLVDKAQSNAGLLYEMITAINEQSETLSTFEQNDLIQTLYRECQEMTNNLNERIWESSGSSSIGLSQSSESNVNDEAQTVLLISCLEQVQTSLRRYQECKDFLSAKAMQEEENALEQAYVSTQPIDHIQVHGRHIDNSSTFAAAAAALDNHKASDDYYDHGYVRDKEDYDQGYTMDQSFLSHFRESDEPYASWHLDPRKDFKANQSKLKTGISMEQIRQLCNERKMKRWVEKNPQNSVHGIKEDPLKLRPEMLTLDDATQEDDLLEGAATEEPKEAEDHAEESSARLKVEESKPTTSLELKESKSSSPMGVEENGGQKENFECIQTSGDKGNDDIGNEEEGGKAVQVKKDEQDEKVSAKAEKDDDKDDNDDKDALSDESWEEIPEHGIANLLVEDENGLE</sequence>
<proteinExistence type="predicted"/>